<dbReference type="EMBL" id="MCRJ01000057">
    <property type="protein sequence ID" value="ODN70247.1"/>
    <property type="molecule type" value="Genomic_DNA"/>
</dbReference>
<dbReference type="GO" id="GO:0005886">
    <property type="term" value="C:plasma membrane"/>
    <property type="evidence" value="ECO:0007669"/>
    <property type="project" value="UniProtKB-SubCell"/>
</dbReference>
<comment type="caution">
    <text evidence="7">The sequence shown here is derived from an EMBL/GenBank/DDBJ whole genome shotgun (WGS) entry which is preliminary data.</text>
</comment>
<protein>
    <submittedName>
        <fullName evidence="7">Antiholin-like protein LrgA</fullName>
    </submittedName>
</protein>
<feature type="transmembrane region" description="Helical" evidence="6">
    <location>
        <begin position="96"/>
        <end position="118"/>
    </location>
</feature>
<evidence type="ECO:0000256" key="3">
    <source>
        <dbReference type="ARBA" id="ARBA00022692"/>
    </source>
</evidence>
<feature type="transmembrane region" description="Helical" evidence="6">
    <location>
        <begin position="68"/>
        <end position="90"/>
    </location>
</feature>
<feature type="transmembrane region" description="Helical" evidence="6">
    <location>
        <begin position="31"/>
        <end position="48"/>
    </location>
</feature>
<accession>A0A1E3H1Q8</accession>
<dbReference type="RefSeq" id="WP_069307064.1">
    <property type="nucleotide sequence ID" value="NZ_MCRJ01000057.1"/>
</dbReference>
<dbReference type="Proteomes" id="UP000094622">
    <property type="component" value="Unassembled WGS sequence"/>
</dbReference>
<evidence type="ECO:0000256" key="2">
    <source>
        <dbReference type="ARBA" id="ARBA00022475"/>
    </source>
</evidence>
<dbReference type="OrthoDB" id="385012at2"/>
<dbReference type="InterPro" id="IPR005538">
    <property type="entry name" value="LrgA/CidA"/>
</dbReference>
<reference evidence="7 8" key="1">
    <citation type="submission" date="2016-07" db="EMBL/GenBank/DDBJ databases">
        <title>Draft Genome Sequence of Methylobrevis pamukkalensis PK2.</title>
        <authorList>
            <person name="Vasilenko O.V."/>
            <person name="Doronina N.V."/>
            <person name="Shmareva M.N."/>
            <person name="Tarlachkov S.V."/>
            <person name="Mustakhimov I."/>
            <person name="Trotsenko Y.A."/>
        </authorList>
    </citation>
    <scope>NUCLEOTIDE SEQUENCE [LARGE SCALE GENOMIC DNA]</scope>
    <source>
        <strain evidence="7 8">PK2</strain>
    </source>
</reference>
<evidence type="ECO:0000256" key="5">
    <source>
        <dbReference type="ARBA" id="ARBA00023136"/>
    </source>
</evidence>
<proteinExistence type="predicted"/>
<keyword evidence="5 6" id="KW-0472">Membrane</keyword>
<evidence type="ECO:0000313" key="7">
    <source>
        <dbReference type="EMBL" id="ODN70247.1"/>
    </source>
</evidence>
<evidence type="ECO:0000256" key="6">
    <source>
        <dbReference type="SAM" id="Phobius"/>
    </source>
</evidence>
<dbReference type="PATRIC" id="fig|1439726.3.peg.2584"/>
<evidence type="ECO:0000256" key="1">
    <source>
        <dbReference type="ARBA" id="ARBA00004651"/>
    </source>
</evidence>
<dbReference type="Pfam" id="PF03788">
    <property type="entry name" value="LrgA"/>
    <property type="match status" value="1"/>
</dbReference>
<keyword evidence="4 6" id="KW-1133">Transmembrane helix</keyword>
<dbReference type="PANTHER" id="PTHR33931:SF2">
    <property type="entry name" value="HOLIN-LIKE PROTEIN CIDA"/>
    <property type="match status" value="1"/>
</dbReference>
<sequence>MIKGIAFLLLCQLVGEVAVRGLGLPLPGPVVGFLLLFAFLLALAPRTYARPRLGRLVEEVGSTSDRLLASLGLLFVPAGAGVIQNLGVFAAHGVGLALTLVLSLAVTLVVTVLVFVAVTRLTSRRTDAGETEGGDERR</sequence>
<keyword evidence="2" id="KW-1003">Cell membrane</keyword>
<dbReference type="AlphaFoldDB" id="A0A1E3H1Q8"/>
<keyword evidence="3 6" id="KW-0812">Transmembrane</keyword>
<gene>
    <name evidence="7" type="primary">lrgA</name>
    <name evidence="7" type="ORF">A6302_02458</name>
</gene>
<dbReference type="PANTHER" id="PTHR33931">
    <property type="entry name" value="HOLIN-LIKE PROTEIN CIDA-RELATED"/>
    <property type="match status" value="1"/>
</dbReference>
<comment type="subcellular location">
    <subcellularLocation>
        <location evidence="1">Cell membrane</location>
        <topology evidence="1">Multi-pass membrane protein</topology>
    </subcellularLocation>
</comment>
<keyword evidence="8" id="KW-1185">Reference proteome</keyword>
<organism evidence="7 8">
    <name type="scientific">Methylobrevis pamukkalensis</name>
    <dbReference type="NCBI Taxonomy" id="1439726"/>
    <lineage>
        <taxon>Bacteria</taxon>
        <taxon>Pseudomonadati</taxon>
        <taxon>Pseudomonadota</taxon>
        <taxon>Alphaproteobacteria</taxon>
        <taxon>Hyphomicrobiales</taxon>
        <taxon>Pleomorphomonadaceae</taxon>
        <taxon>Methylobrevis</taxon>
    </lineage>
</organism>
<evidence type="ECO:0000256" key="4">
    <source>
        <dbReference type="ARBA" id="ARBA00022989"/>
    </source>
</evidence>
<evidence type="ECO:0000313" key="8">
    <source>
        <dbReference type="Proteomes" id="UP000094622"/>
    </source>
</evidence>
<name>A0A1E3H1Q8_9HYPH</name>